<dbReference type="EMBL" id="JBGOOT010000005">
    <property type="protein sequence ID" value="MEZ8194863.1"/>
    <property type="molecule type" value="Genomic_DNA"/>
</dbReference>
<organism evidence="2 3">
    <name type="scientific">Vibrio cortegadensis</name>
    <dbReference type="NCBI Taxonomy" id="1328770"/>
    <lineage>
        <taxon>Bacteria</taxon>
        <taxon>Pseudomonadati</taxon>
        <taxon>Pseudomonadota</taxon>
        <taxon>Gammaproteobacteria</taxon>
        <taxon>Vibrionales</taxon>
        <taxon>Vibrionaceae</taxon>
        <taxon>Vibrio</taxon>
    </lineage>
</organism>
<dbReference type="RefSeq" id="WP_113799588.1">
    <property type="nucleotide sequence ID" value="NZ_JBGOOT010000005.1"/>
</dbReference>
<protein>
    <submittedName>
        <fullName evidence="2">PilW family protein</fullName>
    </submittedName>
</protein>
<reference evidence="2 3" key="1">
    <citation type="submission" date="2024-06" db="EMBL/GenBank/DDBJ databases">
        <authorList>
            <person name="Steensen K."/>
            <person name="Seneca J."/>
            <person name="Bartlau N."/>
            <person name="Yu A.X."/>
            <person name="Polz M.F."/>
        </authorList>
    </citation>
    <scope>NUCLEOTIDE SEQUENCE [LARGE SCALE GENOMIC DNA]</scope>
    <source>
        <strain evidence="2 3">FF146</strain>
    </source>
</reference>
<dbReference type="Proteomes" id="UP001569153">
    <property type="component" value="Unassembled WGS sequence"/>
</dbReference>
<dbReference type="NCBIfam" id="TIGR02532">
    <property type="entry name" value="IV_pilin_GFxxxE"/>
    <property type="match status" value="1"/>
</dbReference>
<keyword evidence="3" id="KW-1185">Reference proteome</keyword>
<keyword evidence="1" id="KW-0812">Transmembrane</keyword>
<dbReference type="Pfam" id="PF07963">
    <property type="entry name" value="N_methyl"/>
    <property type="match status" value="1"/>
</dbReference>
<keyword evidence="1" id="KW-0472">Membrane</keyword>
<evidence type="ECO:0000313" key="3">
    <source>
        <dbReference type="Proteomes" id="UP001569153"/>
    </source>
</evidence>
<sequence length="242" mass="26789">MKNRGFTLIEMVLTMVVGGIIVLGIAGFVELGTKGYADSIDRQRMQTQAQFVIEKLSREFRHAVPNSFEVPVAAADLKCLSFYPIKYSGFYAKIGDDIQFLIGNSDLAANHTLAENLRLAINPTRRADLFGENTSIDVSGQTATENIYTLAGATATLHSSSISNRFYIFDTNERVNYCMSLTGRSIVRNGVQVADNVEFNQSGFSYKEPTLQRGGLVYIDLLFEQDGEQSAYKQDVQVLNVP</sequence>
<dbReference type="InterPro" id="IPR012902">
    <property type="entry name" value="N_methyl_site"/>
</dbReference>
<evidence type="ECO:0000256" key="1">
    <source>
        <dbReference type="SAM" id="Phobius"/>
    </source>
</evidence>
<keyword evidence="1" id="KW-1133">Transmembrane helix</keyword>
<evidence type="ECO:0000313" key="2">
    <source>
        <dbReference type="EMBL" id="MEZ8194863.1"/>
    </source>
</evidence>
<accession>A0ABV4M5R6</accession>
<name>A0ABV4M5R6_9VIBR</name>
<proteinExistence type="predicted"/>
<dbReference type="PROSITE" id="PS00409">
    <property type="entry name" value="PROKAR_NTER_METHYL"/>
    <property type="match status" value="1"/>
</dbReference>
<gene>
    <name evidence="2" type="ORF">ACED38_08170</name>
</gene>
<comment type="caution">
    <text evidence="2">The sequence shown here is derived from an EMBL/GenBank/DDBJ whole genome shotgun (WGS) entry which is preliminary data.</text>
</comment>
<feature type="transmembrane region" description="Helical" evidence="1">
    <location>
        <begin position="7"/>
        <end position="29"/>
    </location>
</feature>